<dbReference type="Proteomes" id="UP001145742">
    <property type="component" value="Unassembled WGS sequence"/>
</dbReference>
<keyword evidence="2" id="KW-1185">Reference proteome</keyword>
<protein>
    <submittedName>
        <fullName evidence="1">Uncharacterized protein</fullName>
    </submittedName>
</protein>
<sequence length="103" mass="11747">MEKKNLSLTEGENLVLKKTAFDMTMMAKGVRFHCCNLIRKTMEQKQLLMAMEDRKLIQNSQHSFIKGKTCLTNLVAFCDEVTTSVDKGRATDAIYPRSIRSLT</sequence>
<organism evidence="1 2">
    <name type="scientific">Willisornis vidua</name>
    <name type="common">Xingu scale-backed antbird</name>
    <dbReference type="NCBI Taxonomy" id="1566151"/>
    <lineage>
        <taxon>Eukaryota</taxon>
        <taxon>Metazoa</taxon>
        <taxon>Chordata</taxon>
        <taxon>Craniata</taxon>
        <taxon>Vertebrata</taxon>
        <taxon>Euteleostomi</taxon>
        <taxon>Archelosauria</taxon>
        <taxon>Archosauria</taxon>
        <taxon>Dinosauria</taxon>
        <taxon>Saurischia</taxon>
        <taxon>Theropoda</taxon>
        <taxon>Coelurosauria</taxon>
        <taxon>Aves</taxon>
        <taxon>Neognathae</taxon>
        <taxon>Neoaves</taxon>
        <taxon>Telluraves</taxon>
        <taxon>Australaves</taxon>
        <taxon>Passeriformes</taxon>
        <taxon>Thamnophilidae</taxon>
        <taxon>Willisornis</taxon>
    </lineage>
</organism>
<gene>
    <name evidence="1" type="ORF">WISP_106565</name>
</gene>
<evidence type="ECO:0000313" key="2">
    <source>
        <dbReference type="Proteomes" id="UP001145742"/>
    </source>
</evidence>
<reference evidence="1" key="1">
    <citation type="submission" date="2019-10" db="EMBL/GenBank/DDBJ databases">
        <authorList>
            <person name="Soares A.E.R."/>
            <person name="Aleixo A."/>
            <person name="Schneider P."/>
            <person name="Miyaki C.Y."/>
            <person name="Schneider M.P."/>
            <person name="Mello C."/>
            <person name="Vasconcelos A.T.R."/>
        </authorList>
    </citation>
    <scope>NUCLEOTIDE SEQUENCE</scope>
    <source>
        <tissue evidence="1">Muscle</tissue>
    </source>
</reference>
<comment type="caution">
    <text evidence="1">The sequence shown here is derived from an EMBL/GenBank/DDBJ whole genome shotgun (WGS) entry which is preliminary data.</text>
</comment>
<dbReference type="EMBL" id="WHWB01034390">
    <property type="protein sequence ID" value="KAJ7410726.1"/>
    <property type="molecule type" value="Genomic_DNA"/>
</dbReference>
<accession>A0ABQ9D2A0</accession>
<evidence type="ECO:0000313" key="1">
    <source>
        <dbReference type="EMBL" id="KAJ7410726.1"/>
    </source>
</evidence>
<proteinExistence type="predicted"/>
<name>A0ABQ9D2A0_9PASS</name>